<name>A0A2N1PQ21_9BACT</name>
<evidence type="ECO:0000313" key="3">
    <source>
        <dbReference type="Proteomes" id="UP000233256"/>
    </source>
</evidence>
<gene>
    <name evidence="2" type="ORF">CVV64_08435</name>
</gene>
<comment type="caution">
    <text evidence="2">The sequence shown here is derived from an EMBL/GenBank/DDBJ whole genome shotgun (WGS) entry which is preliminary data.</text>
</comment>
<protein>
    <submittedName>
        <fullName evidence="2">Uncharacterized protein</fullName>
    </submittedName>
</protein>
<accession>A0A2N1PQ21</accession>
<keyword evidence="1" id="KW-0812">Transmembrane</keyword>
<reference evidence="2 3" key="1">
    <citation type="journal article" date="2017" name="ISME J.">
        <title>Potential for microbial H2 and metal transformations associated with novel bacteria and archaea in deep terrestrial subsurface sediments.</title>
        <authorList>
            <person name="Hernsdorf A.W."/>
            <person name="Amano Y."/>
            <person name="Miyakawa K."/>
            <person name="Ise K."/>
            <person name="Suzuki Y."/>
            <person name="Anantharaman K."/>
            <person name="Probst A."/>
            <person name="Burstein D."/>
            <person name="Thomas B.C."/>
            <person name="Banfield J.F."/>
        </authorList>
    </citation>
    <scope>NUCLEOTIDE SEQUENCE [LARGE SCALE GENOMIC DNA]</scope>
    <source>
        <strain evidence="2">HGW-Wallbacteria-1</strain>
    </source>
</reference>
<evidence type="ECO:0000313" key="2">
    <source>
        <dbReference type="EMBL" id="PKK90382.1"/>
    </source>
</evidence>
<dbReference type="Proteomes" id="UP000233256">
    <property type="component" value="Unassembled WGS sequence"/>
</dbReference>
<dbReference type="EMBL" id="PGXC01000005">
    <property type="protein sequence ID" value="PKK90382.1"/>
    <property type="molecule type" value="Genomic_DNA"/>
</dbReference>
<organism evidence="2 3">
    <name type="scientific">Candidatus Wallbacteria bacterium HGW-Wallbacteria-1</name>
    <dbReference type="NCBI Taxonomy" id="2013854"/>
    <lineage>
        <taxon>Bacteria</taxon>
        <taxon>Candidatus Walliibacteriota</taxon>
    </lineage>
</organism>
<dbReference type="AlphaFoldDB" id="A0A2N1PQ21"/>
<keyword evidence="1" id="KW-0472">Membrane</keyword>
<evidence type="ECO:0000256" key="1">
    <source>
        <dbReference type="SAM" id="Phobius"/>
    </source>
</evidence>
<feature type="transmembrane region" description="Helical" evidence="1">
    <location>
        <begin position="27"/>
        <end position="45"/>
    </location>
</feature>
<keyword evidence="1" id="KW-1133">Transmembrane helix</keyword>
<sequence>MKTTFQENFFPESCSAINQRGTSVTEVTLILGVTGSVIYLSLFLLGDANKGFFDNITILMKRASELLLHALGG</sequence>
<proteinExistence type="predicted"/>